<reference evidence="3" key="2">
    <citation type="submission" date="2017-02" db="UniProtKB">
        <authorList>
            <consortium name="WormBaseParasite"/>
        </authorList>
    </citation>
    <scope>IDENTIFICATION</scope>
</reference>
<evidence type="ECO:0000313" key="3">
    <source>
        <dbReference type="WBParaSite" id="ACAC_0001352601-mRNA-1"/>
    </source>
</evidence>
<proteinExistence type="predicted"/>
<feature type="region of interest" description="Disordered" evidence="1">
    <location>
        <begin position="1"/>
        <end position="20"/>
    </location>
</feature>
<dbReference type="WBParaSite" id="ACAC_0001352601-mRNA-1">
    <property type="protein sequence ID" value="ACAC_0001352601-mRNA-1"/>
    <property type="gene ID" value="ACAC_0001352601"/>
</dbReference>
<accession>A0A0K0DP37</accession>
<sequence>MLGVAGGGGRPSAGQKRAVRSMAGRFRVSSVDVATRGDPVVAAATAPSLSPVVGLSIPQNGQTPGEQLLRLHQHSSCFSAIKTRF</sequence>
<keyword evidence="2" id="KW-1185">Reference proteome</keyword>
<evidence type="ECO:0000256" key="1">
    <source>
        <dbReference type="SAM" id="MobiDB-lite"/>
    </source>
</evidence>
<reference evidence="2" key="1">
    <citation type="submission" date="2012-09" db="EMBL/GenBank/DDBJ databases">
        <authorList>
            <person name="Martin A.A."/>
        </authorList>
    </citation>
    <scope>NUCLEOTIDE SEQUENCE</scope>
</reference>
<feature type="compositionally biased region" description="Gly residues" evidence="1">
    <location>
        <begin position="1"/>
        <end position="11"/>
    </location>
</feature>
<organism evidence="2 3">
    <name type="scientific">Angiostrongylus cantonensis</name>
    <name type="common">Rat lungworm</name>
    <dbReference type="NCBI Taxonomy" id="6313"/>
    <lineage>
        <taxon>Eukaryota</taxon>
        <taxon>Metazoa</taxon>
        <taxon>Ecdysozoa</taxon>
        <taxon>Nematoda</taxon>
        <taxon>Chromadorea</taxon>
        <taxon>Rhabditida</taxon>
        <taxon>Rhabditina</taxon>
        <taxon>Rhabditomorpha</taxon>
        <taxon>Strongyloidea</taxon>
        <taxon>Metastrongylidae</taxon>
        <taxon>Angiostrongylus</taxon>
    </lineage>
</organism>
<name>A0A0K0DP37_ANGCA</name>
<dbReference type="Proteomes" id="UP000035642">
    <property type="component" value="Unassembled WGS sequence"/>
</dbReference>
<dbReference type="AlphaFoldDB" id="A0A0K0DP37"/>
<protein>
    <submittedName>
        <fullName evidence="3">Uncharacterized protein</fullName>
    </submittedName>
</protein>
<evidence type="ECO:0000313" key="2">
    <source>
        <dbReference type="Proteomes" id="UP000035642"/>
    </source>
</evidence>